<comment type="caution">
    <text evidence="1">The sequence shown here is derived from an EMBL/GenBank/DDBJ whole genome shotgun (WGS) entry which is preliminary data.</text>
</comment>
<reference evidence="1 2" key="1">
    <citation type="submission" date="2020-08" db="EMBL/GenBank/DDBJ databases">
        <title>Genomic Encyclopedia of Type Strains, Phase IV (KMG-IV): sequencing the most valuable type-strain genomes for metagenomic binning, comparative biology and taxonomic classification.</title>
        <authorList>
            <person name="Goeker M."/>
        </authorList>
    </citation>
    <scope>NUCLEOTIDE SEQUENCE [LARGE SCALE GENOMIC DNA]</scope>
    <source>
        <strain evidence="1 2">DSM 28760</strain>
    </source>
</reference>
<keyword evidence="2" id="KW-1185">Reference proteome</keyword>
<dbReference type="InterPro" id="IPR003787">
    <property type="entry name" value="Sulphur_relay_DsrE/F-like"/>
</dbReference>
<dbReference type="Pfam" id="PF02635">
    <property type="entry name" value="DsrE"/>
    <property type="match status" value="1"/>
</dbReference>
<dbReference type="SUPFAM" id="SSF75169">
    <property type="entry name" value="DsrEFH-like"/>
    <property type="match status" value="1"/>
</dbReference>
<dbReference type="InterPro" id="IPR027396">
    <property type="entry name" value="DsrEFH-like"/>
</dbReference>
<evidence type="ECO:0000313" key="1">
    <source>
        <dbReference type="EMBL" id="MBB3811093.1"/>
    </source>
</evidence>
<protein>
    <submittedName>
        <fullName evidence="1">Putative peroxiredoxin</fullName>
    </submittedName>
</protein>
<dbReference type="EMBL" id="JACICC010000011">
    <property type="protein sequence ID" value="MBB3811093.1"/>
    <property type="molecule type" value="Genomic_DNA"/>
</dbReference>
<dbReference type="RefSeq" id="WP_210281771.1">
    <property type="nucleotide sequence ID" value="NZ_JACICC010000011.1"/>
</dbReference>
<sequence length="133" mass="13861">MKSVETKAVEIKPADFVATIFDGQSNPAKVTVAFTMAVNALNKGHSAIILLMVDAVELGQPGAADGMDIGKPFLPVAELLADFRAKGGRIAICASCMIHNGFTAGQMAPDYEIITAPDVVEVLMAAKGSLQIT</sequence>
<accession>A0A7W5Z6L2</accession>
<dbReference type="Proteomes" id="UP000537592">
    <property type="component" value="Unassembled WGS sequence"/>
</dbReference>
<organism evidence="1 2">
    <name type="scientific">Pseudochelatococcus contaminans</name>
    <dbReference type="NCBI Taxonomy" id="1538103"/>
    <lineage>
        <taxon>Bacteria</taxon>
        <taxon>Pseudomonadati</taxon>
        <taxon>Pseudomonadota</taxon>
        <taxon>Alphaproteobacteria</taxon>
        <taxon>Hyphomicrobiales</taxon>
        <taxon>Chelatococcaceae</taxon>
        <taxon>Pseudochelatococcus</taxon>
    </lineage>
</organism>
<gene>
    <name evidence="1" type="ORF">FHS81_003205</name>
</gene>
<dbReference type="Gene3D" id="3.40.1260.10">
    <property type="entry name" value="DsrEFH-like"/>
    <property type="match status" value="1"/>
</dbReference>
<evidence type="ECO:0000313" key="2">
    <source>
        <dbReference type="Proteomes" id="UP000537592"/>
    </source>
</evidence>
<proteinExistence type="predicted"/>
<dbReference type="AlphaFoldDB" id="A0A7W5Z6L2"/>
<name>A0A7W5Z6L2_9HYPH</name>